<dbReference type="GO" id="GO:0003677">
    <property type="term" value="F:DNA binding"/>
    <property type="evidence" value="ECO:0007669"/>
    <property type="project" value="InterPro"/>
</dbReference>
<dbReference type="InterPro" id="IPR007645">
    <property type="entry name" value="RNA_pol_Rpb2_3"/>
</dbReference>
<evidence type="ECO:0000313" key="10">
    <source>
        <dbReference type="EMBL" id="RKX69056.1"/>
    </source>
</evidence>
<keyword evidence="3" id="KW-0808">Transferase</keyword>
<comment type="caution">
    <text evidence="10">The sequence shown here is derived from an EMBL/GenBank/DDBJ whole genome shotgun (WGS) entry which is preliminary data.</text>
</comment>
<dbReference type="Pfam" id="PF00562">
    <property type="entry name" value="RNA_pol_Rpb2_6"/>
    <property type="match status" value="1"/>
</dbReference>
<dbReference type="Proteomes" id="UP000271125">
    <property type="component" value="Unassembled WGS sequence"/>
</dbReference>
<dbReference type="InterPro" id="IPR015712">
    <property type="entry name" value="DNA-dir_RNA_pol_su2"/>
</dbReference>
<dbReference type="Pfam" id="PF04997">
    <property type="entry name" value="RNA_pol_Rpb1_1"/>
    <property type="match status" value="1"/>
</dbReference>
<name>A0A660SFW7_UNCT6</name>
<protein>
    <recommendedName>
        <fullName evidence="1">DNA-directed RNA polymerase</fullName>
        <ecNumber evidence="1">2.7.7.6</ecNumber>
    </recommendedName>
</protein>
<dbReference type="Gene3D" id="2.40.270.10">
    <property type="entry name" value="DNA-directed RNA polymerase, subunit 2, domain 6"/>
    <property type="match status" value="1"/>
</dbReference>
<evidence type="ECO:0000259" key="9">
    <source>
        <dbReference type="Pfam" id="PF04997"/>
    </source>
</evidence>
<feature type="domain" description="RNA polymerase Rpb1" evidence="9">
    <location>
        <begin position="825"/>
        <end position="965"/>
    </location>
</feature>
<organism evidence="10 11">
    <name type="scientific">candidate division TA06 bacterium</name>
    <dbReference type="NCBI Taxonomy" id="2250710"/>
    <lineage>
        <taxon>Bacteria</taxon>
        <taxon>Bacteria division TA06</taxon>
    </lineage>
</organism>
<keyword evidence="2" id="KW-0240">DNA-directed RNA polymerase</keyword>
<evidence type="ECO:0000259" key="8">
    <source>
        <dbReference type="Pfam" id="PF04565"/>
    </source>
</evidence>
<dbReference type="Pfam" id="PF04565">
    <property type="entry name" value="RNA_pol_Rpb2_3"/>
    <property type="match status" value="1"/>
</dbReference>
<dbReference type="GO" id="GO:0000428">
    <property type="term" value="C:DNA-directed RNA polymerase complex"/>
    <property type="evidence" value="ECO:0007669"/>
    <property type="project" value="UniProtKB-KW"/>
</dbReference>
<dbReference type="PROSITE" id="PS01166">
    <property type="entry name" value="RNA_POL_BETA"/>
    <property type="match status" value="1"/>
</dbReference>
<dbReference type="EMBL" id="QNBD01000220">
    <property type="protein sequence ID" value="RKX69056.1"/>
    <property type="molecule type" value="Genomic_DNA"/>
</dbReference>
<evidence type="ECO:0000256" key="3">
    <source>
        <dbReference type="ARBA" id="ARBA00022679"/>
    </source>
</evidence>
<keyword evidence="5" id="KW-0804">Transcription</keyword>
<dbReference type="InterPro" id="IPR037033">
    <property type="entry name" value="DNA-dir_RNAP_su2_hyb_sf"/>
</dbReference>
<sequence>LLGIKKNVGVKKGEIKEDDRENLMFKRVLTPEHLLGEGIERGIKKHEFKMKAKLNHPFQKHSPLEILNTPLLRDASRSFLTTSAISRMPEEYNPLHTLQGNSDITPLGEGGISSNRMISPSVRSLHMSQLGFIDPIKSPEGANTGVTLSTTRGAYVDKDGNAAIKVKNMKTGKFEVKTVGDLWDKKLAFPDPKKNGDVGIRHKDQITVGNIKKAEYQLGHAEDMYGPAMNALGLISANDPTRNLMASKHVMQALPLDQPDANPVSLLAASGKSMLSELANSHLPTSKHDGTISRVDTRAGKIYYKDSKGREHIEDYAKDPIQLNTKTFIKHQPIVKAGQKIKSGDALADSNFTKGGKLAIGKNLRTAWMMYPGTRNDAFVVSETAAKKLTSVHSSKFDIDGTKGTILNKKQFVSMFPEVAKKIDIRKYDERGIIKHGEKVAKDEPIVLGMRKMDPSEVRFANDKVKKLLYGGMAPVMQKWKGDNSATITNVATKGSQHRVIAEYKAPLKTGDKLSGRSGNKGVVSMVLPDKDMPHDENGVPVELILGGAGVISRQNPSQIIEGALSEVAKKTGKAYVLPHYTHDNLKDFADSEASKHGVKLYHKVTDPVRKVQLKNKVFISDYNIMKLFKQGEGTYSAIGHGPVDSLNQPKKGGKESAASISNMEINSLLAHDAKDFLREASTVKSQRNKEWFSAFEGGGIPPPPEKKTARENFTGLLNQLNIDVHEKNDTVHLLPMTDKAIRHRSTGVVNEPFGLKRNTLSPVDGGFYDTKIFGGHGESFGRIELGSKVINPLYKKPIAAMIGTTESGVDKEIEKNGVQSIFDRISKIKIKPVIKQMKTEAAKTKDIGKIDRIMKAVKSLRKIEDSGITPTDAMFMSTIPVLPIKMRPVSKLPDGSVIEHDVNLHYANITRAANTLQKAKAKDVPATLTNKLHRELQDHVGAMYGTNQSPDKKMQQKETKSILDIVAGSNPKTSFWHQKILRNKVFGSGRA</sequence>
<keyword evidence="4" id="KW-0548">Nucleotidyltransferase</keyword>
<dbReference type="InterPro" id="IPR007120">
    <property type="entry name" value="DNA-dir_RNAP_su2_dom"/>
</dbReference>
<evidence type="ECO:0000256" key="2">
    <source>
        <dbReference type="ARBA" id="ARBA00022478"/>
    </source>
</evidence>
<comment type="similarity">
    <text evidence="6">Belongs to the RNA polymerase beta chain family.</text>
</comment>
<feature type="non-terminal residue" evidence="10">
    <location>
        <position position="1"/>
    </location>
</feature>
<evidence type="ECO:0000256" key="1">
    <source>
        <dbReference type="ARBA" id="ARBA00012418"/>
    </source>
</evidence>
<dbReference type="Gene3D" id="3.90.1100.10">
    <property type="match status" value="1"/>
</dbReference>
<dbReference type="InterPro" id="IPR007080">
    <property type="entry name" value="RNA_pol_Rpb1_1"/>
</dbReference>
<dbReference type="Gene3D" id="2.40.50.100">
    <property type="match status" value="1"/>
</dbReference>
<gene>
    <name evidence="10" type="ORF">DRP43_04835</name>
</gene>
<dbReference type="InterPro" id="IPR007121">
    <property type="entry name" value="RNA_pol_bsu_CS"/>
</dbReference>
<dbReference type="GO" id="GO:0006351">
    <property type="term" value="P:DNA-templated transcription"/>
    <property type="evidence" value="ECO:0007669"/>
    <property type="project" value="InterPro"/>
</dbReference>
<dbReference type="PANTHER" id="PTHR20856">
    <property type="entry name" value="DNA-DIRECTED RNA POLYMERASE I SUBUNIT 2"/>
    <property type="match status" value="1"/>
</dbReference>
<feature type="non-terminal residue" evidence="10">
    <location>
        <position position="992"/>
    </location>
</feature>
<accession>A0A660SFW7</accession>
<dbReference type="AlphaFoldDB" id="A0A660SFW7"/>
<feature type="domain" description="RNA polymerase Rpb2" evidence="8">
    <location>
        <begin position="90"/>
        <end position="149"/>
    </location>
</feature>
<evidence type="ECO:0000256" key="5">
    <source>
        <dbReference type="ARBA" id="ARBA00023163"/>
    </source>
</evidence>
<evidence type="ECO:0000259" key="7">
    <source>
        <dbReference type="Pfam" id="PF00562"/>
    </source>
</evidence>
<dbReference type="EC" id="2.7.7.6" evidence="1"/>
<proteinExistence type="inferred from homology"/>
<dbReference type="SUPFAM" id="SSF64484">
    <property type="entry name" value="beta and beta-prime subunits of DNA dependent RNA-polymerase"/>
    <property type="match status" value="2"/>
</dbReference>
<evidence type="ECO:0000256" key="6">
    <source>
        <dbReference type="RuleBase" id="RU000434"/>
    </source>
</evidence>
<dbReference type="GO" id="GO:0032549">
    <property type="term" value="F:ribonucleoside binding"/>
    <property type="evidence" value="ECO:0007669"/>
    <property type="project" value="InterPro"/>
</dbReference>
<evidence type="ECO:0000313" key="11">
    <source>
        <dbReference type="Proteomes" id="UP000271125"/>
    </source>
</evidence>
<reference evidence="10 11" key="1">
    <citation type="submission" date="2018-06" db="EMBL/GenBank/DDBJ databases">
        <title>Extensive metabolic versatility and redundancy in microbially diverse, dynamic hydrothermal sediments.</title>
        <authorList>
            <person name="Dombrowski N."/>
            <person name="Teske A."/>
            <person name="Baker B.J."/>
        </authorList>
    </citation>
    <scope>NUCLEOTIDE SEQUENCE [LARGE SCALE GENOMIC DNA]</scope>
    <source>
        <strain evidence="10">B10_G13</strain>
    </source>
</reference>
<evidence type="ECO:0000256" key="4">
    <source>
        <dbReference type="ARBA" id="ARBA00022695"/>
    </source>
</evidence>
<feature type="domain" description="DNA-directed RNA polymerase subunit 2 hybrid-binding" evidence="7">
    <location>
        <begin position="298"/>
        <end position="653"/>
    </location>
</feature>
<dbReference type="GO" id="GO:0003899">
    <property type="term" value="F:DNA-directed RNA polymerase activity"/>
    <property type="evidence" value="ECO:0007669"/>
    <property type="project" value="UniProtKB-EC"/>
</dbReference>